<keyword evidence="7" id="KW-1185">Reference proteome</keyword>
<dbReference type="GO" id="GO:0031317">
    <property type="term" value="C:tripartite ATP-independent periplasmic transporter complex"/>
    <property type="evidence" value="ECO:0007669"/>
    <property type="project" value="InterPro"/>
</dbReference>
<dbReference type="Gene3D" id="3.40.190.170">
    <property type="entry name" value="Bacterial extracellular solute-binding protein, family 7"/>
    <property type="match status" value="1"/>
</dbReference>
<keyword evidence="2" id="KW-0574">Periplasm</keyword>
<dbReference type="SUPFAM" id="SSF53850">
    <property type="entry name" value="Periplasmic binding protein-like II"/>
    <property type="match status" value="1"/>
</dbReference>
<dbReference type="KEGG" id="tra:Trad_0194"/>
<feature type="binding site" evidence="4">
    <location>
        <position position="237"/>
    </location>
    <ligand>
        <name>substrate</name>
    </ligand>
</feature>
<organism evidence="6 7">
    <name type="scientific">Truepera radiovictrix (strain DSM 17093 / CIP 108686 / LMG 22925 / RQ-24)</name>
    <dbReference type="NCBI Taxonomy" id="649638"/>
    <lineage>
        <taxon>Bacteria</taxon>
        <taxon>Thermotogati</taxon>
        <taxon>Deinococcota</taxon>
        <taxon>Deinococci</taxon>
        <taxon>Trueperales</taxon>
        <taxon>Trueperaceae</taxon>
        <taxon>Truepera</taxon>
    </lineage>
</organism>
<evidence type="ECO:0000256" key="4">
    <source>
        <dbReference type="PIRSR" id="PIRSR039026-2"/>
    </source>
</evidence>
<keyword evidence="2" id="KW-0813">Transport</keyword>
<evidence type="ECO:0000256" key="3">
    <source>
        <dbReference type="PIRSR" id="PIRSR039026-1"/>
    </source>
</evidence>
<protein>
    <recommendedName>
        <fullName evidence="2">Extracytoplasmic solute receptor protein</fullName>
    </recommendedName>
    <alternativeName>
        <fullName evidence="2">TRAP transporter</fullName>
    </alternativeName>
</protein>
<reference evidence="6 7" key="2">
    <citation type="journal article" date="2011" name="Stand. Genomic Sci.">
        <title>Complete genome sequence of Truepera radiovictrix type strain (RQ-24).</title>
        <authorList>
            <person name="Ivanova N."/>
            <person name="Rohde C."/>
            <person name="Munk C."/>
            <person name="Nolan M."/>
            <person name="Lucas S."/>
            <person name="Del Rio T.G."/>
            <person name="Tice H."/>
            <person name="Deshpande S."/>
            <person name="Cheng J.F."/>
            <person name="Tapia R."/>
            <person name="Han C."/>
            <person name="Goodwin L."/>
            <person name="Pitluck S."/>
            <person name="Liolios K."/>
            <person name="Mavromatis K."/>
            <person name="Mikhailova N."/>
            <person name="Pati A."/>
            <person name="Chen A."/>
            <person name="Palaniappan K."/>
            <person name="Land M."/>
            <person name="Hauser L."/>
            <person name="Chang Y.J."/>
            <person name="Jeffries C.D."/>
            <person name="Brambilla E."/>
            <person name="Rohde M."/>
            <person name="Goker M."/>
            <person name="Tindall B.J."/>
            <person name="Woyke T."/>
            <person name="Bristow J."/>
            <person name="Eisen J.A."/>
            <person name="Markowitz V."/>
            <person name="Hugenholtz P."/>
            <person name="Kyrpides N.C."/>
            <person name="Klenk H.P."/>
            <person name="Lapidus A."/>
        </authorList>
    </citation>
    <scope>NUCLEOTIDE SEQUENCE [LARGE SCALE GENOMIC DNA]</scope>
    <source>
        <strain evidence="7">DSM 17093 / CIP 108686 / LMG 22925 / RQ-24</strain>
    </source>
</reference>
<dbReference type="InterPro" id="IPR038404">
    <property type="entry name" value="TRAP_DctP_sf"/>
</dbReference>
<dbReference type="Proteomes" id="UP000000379">
    <property type="component" value="Chromosome"/>
</dbReference>
<dbReference type="InterPro" id="IPR026289">
    <property type="entry name" value="SBP_TakP-like"/>
</dbReference>
<reference evidence="7" key="1">
    <citation type="submission" date="2010-05" db="EMBL/GenBank/DDBJ databases">
        <title>The complete genome of Truepera radiovictris DSM 17093.</title>
        <authorList>
            <consortium name="US DOE Joint Genome Institute (JGI-PGF)"/>
            <person name="Lucas S."/>
            <person name="Copeland A."/>
            <person name="Lapidus A."/>
            <person name="Glavina del Rio T."/>
            <person name="Dalin E."/>
            <person name="Tice H."/>
            <person name="Bruce D."/>
            <person name="Goodwin L."/>
            <person name="Pitluck S."/>
            <person name="Kyrpides N."/>
            <person name="Mavromatis K."/>
            <person name="Ovchinnikova G."/>
            <person name="Munk A.C."/>
            <person name="Detter J.C."/>
            <person name="Han C."/>
            <person name="Tapia R."/>
            <person name="Land M."/>
            <person name="Hauser L."/>
            <person name="Markowitz V."/>
            <person name="Cheng J.-F."/>
            <person name="Hugenholtz P."/>
            <person name="Woyke T."/>
            <person name="Wu D."/>
            <person name="Tindall B."/>
            <person name="Pomrenke H.G."/>
            <person name="Brambilla E."/>
            <person name="Klenk H.-P."/>
            <person name="Eisen J.A."/>
        </authorList>
    </citation>
    <scope>NUCLEOTIDE SEQUENCE [LARGE SCALE GENOMIC DNA]</scope>
    <source>
        <strain evidence="7">DSM 17093 / CIP 108686 / LMG 22925 / RQ-24</strain>
    </source>
</reference>
<gene>
    <name evidence="6" type="ordered locus">Trad_0194</name>
</gene>
<name>D7CXX5_TRURR</name>
<dbReference type="Pfam" id="PF03480">
    <property type="entry name" value="DctP"/>
    <property type="match status" value="1"/>
</dbReference>
<dbReference type="NCBIfam" id="NF037995">
    <property type="entry name" value="TRAP_S1"/>
    <property type="match status" value="1"/>
</dbReference>
<feature type="binding site" evidence="4">
    <location>
        <position position="211"/>
    </location>
    <ligand>
        <name>substrate</name>
    </ligand>
</feature>
<dbReference type="PANTHER" id="PTHR33376">
    <property type="match status" value="1"/>
</dbReference>
<comment type="subunit">
    <text evidence="2">Homodimer.</text>
</comment>
<dbReference type="STRING" id="649638.Trad_0194"/>
<feature type="signal peptide" evidence="5">
    <location>
        <begin position="1"/>
        <end position="23"/>
    </location>
</feature>
<proteinExistence type="inferred from homology"/>
<accession>D7CXX5</accession>
<dbReference type="InterPro" id="IPR018389">
    <property type="entry name" value="DctP_fam"/>
</dbReference>
<keyword evidence="2 4" id="KW-0479">Metal-binding</keyword>
<feature type="binding site" evidence="3">
    <location>
        <position position="174"/>
    </location>
    <ligand>
        <name>substrate</name>
    </ligand>
</feature>
<evidence type="ECO:0000313" key="7">
    <source>
        <dbReference type="Proteomes" id="UP000000379"/>
    </source>
</evidence>
<dbReference type="PANTHER" id="PTHR33376:SF5">
    <property type="entry name" value="EXTRACYTOPLASMIC SOLUTE RECEPTOR PROTEIN"/>
    <property type="match status" value="1"/>
</dbReference>
<dbReference type="eggNOG" id="COG4663">
    <property type="taxonomic scope" value="Bacteria"/>
</dbReference>
<keyword evidence="1 5" id="KW-0732">Signal</keyword>
<dbReference type="CDD" id="cd13684">
    <property type="entry name" value="PBP2_TRAP_Dctp5_like"/>
    <property type="match status" value="1"/>
</dbReference>
<dbReference type="Gene3D" id="3.40.190.10">
    <property type="entry name" value="Periplasmic binding protein-like II"/>
    <property type="match status" value="1"/>
</dbReference>
<dbReference type="PIRSF" id="PIRSF039026">
    <property type="entry name" value="SiaP"/>
    <property type="match status" value="1"/>
</dbReference>
<evidence type="ECO:0000313" key="6">
    <source>
        <dbReference type="EMBL" id="ADI13335.1"/>
    </source>
</evidence>
<dbReference type="RefSeq" id="WP_013176715.1">
    <property type="nucleotide sequence ID" value="NC_014221.1"/>
</dbReference>
<dbReference type="EMBL" id="CP002049">
    <property type="protein sequence ID" value="ADI13335.1"/>
    <property type="molecule type" value="Genomic_DNA"/>
</dbReference>
<dbReference type="AlphaFoldDB" id="D7CXX5"/>
<dbReference type="GO" id="GO:0055085">
    <property type="term" value="P:transmembrane transport"/>
    <property type="evidence" value="ECO:0007669"/>
    <property type="project" value="InterPro"/>
</dbReference>
<feature type="binding site" evidence="3">
    <location>
        <position position="153"/>
    </location>
    <ligand>
        <name>substrate</name>
    </ligand>
</feature>
<sequence>MKRAWYRRIALTVGLASLLGVSAAQEVRWTMATSWPSSLNFHQLAEEFAQNVERMSGGRMVIDVQPSGAIVGAFEVLDAVDSGIVEMGHSWSGYWIGRHPAAPFFASIPMSFEAPMYMAWFYDAGGIELWNRLYQELMGLDITVMPVGVYHPETFAWSNVPIRTLEDFQGLRYRTAGWWADILRDTGVSVVSLPAAELYPSLERGVVDAAEFSTPWADQTLSFHEVTRYYTGPGMHQPAIVNELMINRSAWEALPEDLRAIVEAAAEAMVVRSWSRDLVRSMEAVAFFDESGQERVEVDVETQRALREASFAYLDELATQDAFFAEVWESVQAFYDRYVEYEAFMVPVRAEPRE</sequence>
<comment type="similarity">
    <text evidence="2">Belongs to the bacterial solute-binding protein 7 family.</text>
</comment>
<dbReference type="GO" id="GO:0042597">
    <property type="term" value="C:periplasmic space"/>
    <property type="evidence" value="ECO:0007669"/>
    <property type="project" value="UniProtKB-SubCell"/>
</dbReference>
<comment type="function">
    <text evidence="2">Part of the tripartite ATP-independent periplasmic (TRAP) transport system.</text>
</comment>
<evidence type="ECO:0000256" key="5">
    <source>
        <dbReference type="SAM" id="SignalP"/>
    </source>
</evidence>
<comment type="subcellular location">
    <subcellularLocation>
        <location evidence="2">Periplasm</location>
    </subcellularLocation>
</comment>
<dbReference type="HOGENOM" id="CLU_036176_0_0_0"/>
<evidence type="ECO:0000256" key="2">
    <source>
        <dbReference type="PIRNR" id="PIRNR039026"/>
    </source>
</evidence>
<evidence type="ECO:0000256" key="1">
    <source>
        <dbReference type="ARBA" id="ARBA00022729"/>
    </source>
</evidence>
<feature type="chain" id="PRO_5003094549" description="Extracytoplasmic solute receptor protein" evidence="5">
    <location>
        <begin position="24"/>
        <end position="354"/>
    </location>
</feature>
<feature type="binding site" evidence="4">
    <location>
        <position position="212"/>
    </location>
    <ligand>
        <name>Na(+)</name>
        <dbReference type="ChEBI" id="CHEBI:29101"/>
    </ligand>
</feature>
<dbReference type="GO" id="GO:0046872">
    <property type="term" value="F:metal ion binding"/>
    <property type="evidence" value="ECO:0007669"/>
    <property type="project" value="UniProtKB-KW"/>
</dbReference>